<feature type="transmembrane region" description="Helical" evidence="1">
    <location>
        <begin position="1273"/>
        <end position="1299"/>
    </location>
</feature>
<evidence type="ECO:0000313" key="2">
    <source>
        <dbReference type="EMBL" id="KAF6017157.1"/>
    </source>
</evidence>
<sequence length="1351" mass="151830">MTHLLPSLIASFIETAQSYGFITTSQKELSVWPSRELSLREEWSEYALNIPSGEWIKYEDSLLPGEDDLILNSNNYSAYMNGGIFPEEVCVHACRIRSWCQSVDFSYGYDRCRLSKSRGVPADASVKNIVSYIEKPVRQDELLKNYTSAVSYFHLALKMLAVGDYERSLSLMQMTLRVDKWNKMNYWGVAVLSILSGRPVSDAKNVTDSIPSGVELPTDMSATEMQYFTSLETALATSGFEINALAVAYKDIYDASSAPKDVLAGVIAAKAFELSNNDDSSKSLVKEMVENDPSNIYTLYLYLQVFTENMEILLEQDKDMVMESIDNLLKADSKNIKAYMIAAKIYKYYQMPENVVELFDKVIRENYISDAVDNEYISENMGADLLMELYISAHTSYLYRFNIRAAEELEQKVDDASGLIFEILSYIMKAKRFFETSTLISLEDFTSVVQINTVDDEHYTVARIAQYMYQQAIVTHQLRTSDDEALTNFNLLISNWKKLRDNSTKFNKDYTAVVSYNIFLLNVEKALASIDDSTQEKLFGENGEFEMAAQLDVEYTDYQVLGLPEMMAHAVTVLSRIIPAPLGRLTDGAAIPKDLAALVVLLDDSWPTLTPTKLQMKAAIQLAIGKLDDSRATLAVAQNRSIEATITWIENALAKLDSVSDILDFYQLSLPSFPPPVLLFDSDDQKLRDGLDKDLDWKPDVSAMTPCNVFRYKNVEDDAEAPWTVKSQSSLISAESISYLATNIVSCKQRCLVEKSFDCKAVTFGFNRCLLHSQTYEEVGESQRFDNIDDEQYLALPSCPTATTNSFSQLLLAVKALSNGMYAVALEKLDEAIEKDEFMGMPKILKAIVLLAQCSSRVQEASDLLAEPAFETEYEKTLKLAVQSILVGNLQDARNYFQDLAEDYPNDPVVNSLRRDLVNVNNDDPVLAADYISIINQDVEDADEEIAALRTLSPASARPHLYEAYQLYLSGKWTELIGKINAIEEDDYLDYDSESLLKHLAVQLKHFALVQKGQFNEATKLYEEYKDTEQLSAFMYAAQTYTQLIDSAARPSLGDKGEFEAAGDCDINNNIADVVYWAMSGAVVFTSDSDDTIKLARLSKISTDINELFAPELSVWKFVAQAFYEFGESLDAAENVDASSDKMYLSPSFDQSLVSVTLISAEELLAWARLAQGNTNFEETENLLNTNSSPSNRAVTLWLKYRLYRDWRGVDPSKRNESISAAEEFVELWADSDNTTEGSFYYAIAEYSKYPDPVDDYIVNFNRQGLSTNLPVWAIWTIIGISAGVLVAIVISCIVWLCVRERNGDGEKKRVYSGSIHSTNSFQDNVIPGHGEVMYIGQMSEDALYISLIVY</sequence>
<proteinExistence type="predicted"/>
<dbReference type="InterPro" id="IPR011990">
    <property type="entry name" value="TPR-like_helical_dom_sf"/>
</dbReference>
<dbReference type="Proteomes" id="UP000593567">
    <property type="component" value="Unassembled WGS sequence"/>
</dbReference>
<gene>
    <name evidence="2" type="ORF">EB796_024552</name>
</gene>
<protein>
    <submittedName>
        <fullName evidence="2">Uncharacterized protein</fullName>
    </submittedName>
</protein>
<name>A0A7J7IUD4_BUGNE</name>
<organism evidence="2 3">
    <name type="scientific">Bugula neritina</name>
    <name type="common">Brown bryozoan</name>
    <name type="synonym">Sertularia neritina</name>
    <dbReference type="NCBI Taxonomy" id="10212"/>
    <lineage>
        <taxon>Eukaryota</taxon>
        <taxon>Metazoa</taxon>
        <taxon>Spiralia</taxon>
        <taxon>Lophotrochozoa</taxon>
        <taxon>Bryozoa</taxon>
        <taxon>Gymnolaemata</taxon>
        <taxon>Cheilostomatida</taxon>
        <taxon>Flustrina</taxon>
        <taxon>Buguloidea</taxon>
        <taxon>Bugulidae</taxon>
        <taxon>Bugula</taxon>
    </lineage>
</organism>
<keyword evidence="3" id="KW-1185">Reference proteome</keyword>
<evidence type="ECO:0000256" key="1">
    <source>
        <dbReference type="SAM" id="Phobius"/>
    </source>
</evidence>
<keyword evidence="1" id="KW-0472">Membrane</keyword>
<reference evidence="2" key="1">
    <citation type="submission" date="2020-06" db="EMBL/GenBank/DDBJ databases">
        <title>Draft genome of Bugula neritina, a colonial animal packing powerful symbionts and potential medicines.</title>
        <authorList>
            <person name="Rayko M."/>
        </authorList>
    </citation>
    <scope>NUCLEOTIDE SEQUENCE [LARGE SCALE GENOMIC DNA]</scope>
    <source>
        <strain evidence="2">Kwan_BN1</strain>
    </source>
</reference>
<accession>A0A7J7IUD4</accession>
<dbReference type="SUPFAM" id="SSF48452">
    <property type="entry name" value="TPR-like"/>
    <property type="match status" value="3"/>
</dbReference>
<dbReference type="EMBL" id="VXIV02003427">
    <property type="protein sequence ID" value="KAF6017157.1"/>
    <property type="molecule type" value="Genomic_DNA"/>
</dbReference>
<evidence type="ECO:0000313" key="3">
    <source>
        <dbReference type="Proteomes" id="UP000593567"/>
    </source>
</evidence>
<keyword evidence="1" id="KW-1133">Transmembrane helix</keyword>
<dbReference type="Gene3D" id="1.25.40.10">
    <property type="entry name" value="Tetratricopeptide repeat domain"/>
    <property type="match status" value="2"/>
</dbReference>
<keyword evidence="1" id="KW-0812">Transmembrane</keyword>
<dbReference type="Gene3D" id="3.50.4.10">
    <property type="entry name" value="Hepatocyte Growth Factor"/>
    <property type="match status" value="1"/>
</dbReference>
<comment type="caution">
    <text evidence="2">The sequence shown here is derived from an EMBL/GenBank/DDBJ whole genome shotgun (WGS) entry which is preliminary data.</text>
</comment>